<dbReference type="Pfam" id="PF12796">
    <property type="entry name" value="Ank_2"/>
    <property type="match status" value="1"/>
</dbReference>
<feature type="repeat" description="ANK" evidence="3">
    <location>
        <begin position="503"/>
        <end position="535"/>
    </location>
</feature>
<protein>
    <submittedName>
        <fullName evidence="4">Ankyrin repeat domain-containing protein</fullName>
    </submittedName>
</protein>
<organism evidence="4 5">
    <name type="scientific">Rhodovulum sulfidophilum</name>
    <name type="common">Rhodobacter sulfidophilus</name>
    <dbReference type="NCBI Taxonomy" id="35806"/>
    <lineage>
        <taxon>Bacteria</taxon>
        <taxon>Pseudomonadati</taxon>
        <taxon>Pseudomonadota</taxon>
        <taxon>Alphaproteobacteria</taxon>
        <taxon>Rhodobacterales</taxon>
        <taxon>Paracoccaceae</taxon>
        <taxon>Rhodovulum</taxon>
    </lineage>
</organism>
<dbReference type="SUPFAM" id="SSF48403">
    <property type="entry name" value="Ankyrin repeat"/>
    <property type="match status" value="1"/>
</dbReference>
<gene>
    <name evidence="4" type="ORF">JMM60_17855</name>
</gene>
<dbReference type="EMBL" id="JAESJJ010000031">
    <property type="protein sequence ID" value="MBL3610628.1"/>
    <property type="molecule type" value="Genomic_DNA"/>
</dbReference>
<accession>A0ABS1RYA2</accession>
<dbReference type="PANTHER" id="PTHR24198">
    <property type="entry name" value="ANKYRIN REPEAT AND PROTEIN KINASE DOMAIN-CONTAINING PROTEIN"/>
    <property type="match status" value="1"/>
</dbReference>
<dbReference type="PROSITE" id="PS50297">
    <property type="entry name" value="ANK_REP_REGION"/>
    <property type="match status" value="1"/>
</dbReference>
<name>A0ABS1RYA2_RHOSU</name>
<dbReference type="RefSeq" id="WP_202250215.1">
    <property type="nucleotide sequence ID" value="NZ_JAESJJ010000031.1"/>
</dbReference>
<proteinExistence type="predicted"/>
<comment type="caution">
    <text evidence="4">The sequence shown here is derived from an EMBL/GenBank/DDBJ whole genome shotgun (WGS) entry which is preliminary data.</text>
</comment>
<evidence type="ECO:0000256" key="2">
    <source>
        <dbReference type="ARBA" id="ARBA00023043"/>
    </source>
</evidence>
<evidence type="ECO:0000256" key="1">
    <source>
        <dbReference type="ARBA" id="ARBA00022737"/>
    </source>
</evidence>
<dbReference type="PROSITE" id="PS50088">
    <property type="entry name" value="ANK_REPEAT"/>
    <property type="match status" value="1"/>
</dbReference>
<dbReference type="PANTHER" id="PTHR24198:SF165">
    <property type="entry name" value="ANKYRIN REPEAT-CONTAINING PROTEIN-RELATED"/>
    <property type="match status" value="1"/>
</dbReference>
<dbReference type="InterPro" id="IPR036770">
    <property type="entry name" value="Ankyrin_rpt-contain_sf"/>
</dbReference>
<keyword evidence="1" id="KW-0677">Repeat</keyword>
<dbReference type="Proteomes" id="UP000604473">
    <property type="component" value="Unassembled WGS sequence"/>
</dbReference>
<sequence length="650" mass="71642">MVYDLTPIPQPCEIVAFLIRAMSHIDDANEAALKKALQRLRQGKPLSPDASNDLLTNHLRDFYDANGNQDWGATDFLPMLQGYTQLCLQLDCAALPSEIVREVFDRVAFGCFQDLFRNTLPSTGVSAREVLGNPEKATQILWQSRVKDFGLTRLAGEIESRPGLHRGGENWVASISRWSKGDNNVQINTILALMKHWDRRFARALMVGRLYQRYCNLSLVDCRKHIPGYEIPLTLDAIQSAIASTMEAPAIRESCDLSEAQLKSVNDIVRLTDPRRKKAKGDISTIDALFEGLEKSLNGQPRLSGLAFYRGIYLAQLGRLADALDAFDRAANWFKFRSAVQMKCCLHYVLNISRMLGRRRLYAKWEGFCVGLGLDVDIPDAKLAMARDFPELFPEATSILKSHPIENYLIDLPCWENRPVDLRAPNRIIKGYGPTATPQLALFAHLGQVDKVKQLLDAGADPNMLDKNAGSALLNALQGGDDACFWALLPVTSLEVINRRTNGGKSALLVAVSLGKVDLVKGLLAQGADTEVRGARHQTALFEAIGQFADPNAPVQTAIQARLANANLPAFLRRTTSPFSAEEGLAQSVSSHSPGELEILLELGKYLLKGDSPPTREILRFLLESGADVNAVVGEEQLTPFLYAAEIGNP</sequence>
<evidence type="ECO:0000256" key="3">
    <source>
        <dbReference type="PROSITE-ProRule" id="PRU00023"/>
    </source>
</evidence>
<dbReference type="InterPro" id="IPR002110">
    <property type="entry name" value="Ankyrin_rpt"/>
</dbReference>
<keyword evidence="2 3" id="KW-0040">ANK repeat</keyword>
<reference evidence="4 5" key="1">
    <citation type="submission" date="2021-01" db="EMBL/GenBank/DDBJ databases">
        <title>Draft genomes of Rhodovulum sulfidophilum.</title>
        <authorList>
            <person name="Guzman M.S."/>
        </authorList>
    </citation>
    <scope>NUCLEOTIDE SEQUENCE [LARGE SCALE GENOMIC DNA]</scope>
    <source>
        <strain evidence="4 5">AB35</strain>
    </source>
</reference>
<dbReference type="Gene3D" id="1.25.40.20">
    <property type="entry name" value="Ankyrin repeat-containing domain"/>
    <property type="match status" value="1"/>
</dbReference>
<keyword evidence="5" id="KW-1185">Reference proteome</keyword>
<evidence type="ECO:0000313" key="5">
    <source>
        <dbReference type="Proteomes" id="UP000604473"/>
    </source>
</evidence>
<evidence type="ECO:0000313" key="4">
    <source>
        <dbReference type="EMBL" id="MBL3610628.1"/>
    </source>
</evidence>